<gene>
    <name evidence="2" type="ORF">K503DRAFT_806820</name>
</gene>
<dbReference type="InParanoid" id="A0A1B7MDQ8"/>
<accession>A0A1B7MDQ8</accession>
<dbReference type="EMBL" id="KV450018">
    <property type="protein sequence ID" value="OAX30726.1"/>
    <property type="molecule type" value="Genomic_DNA"/>
</dbReference>
<reference evidence="2 3" key="1">
    <citation type="submission" date="2016-06" db="EMBL/GenBank/DDBJ databases">
        <title>Comparative genomics of the ectomycorrhizal sister species Rhizopogon vinicolor and Rhizopogon vesiculosus (Basidiomycota: Boletales) reveals a divergence of the mating type B locus.</title>
        <authorList>
            <consortium name="DOE Joint Genome Institute"/>
            <person name="Mujic A.B."/>
            <person name="Kuo A."/>
            <person name="Tritt A."/>
            <person name="Lipzen A."/>
            <person name="Chen C."/>
            <person name="Johnson J."/>
            <person name="Sharma A."/>
            <person name="Barry K."/>
            <person name="Grigoriev I.V."/>
            <person name="Spatafora J.W."/>
        </authorList>
    </citation>
    <scope>NUCLEOTIDE SEQUENCE [LARGE SCALE GENOMIC DNA]</scope>
    <source>
        <strain evidence="2 3">AM-OR11-026</strain>
    </source>
</reference>
<protein>
    <submittedName>
        <fullName evidence="2">Uncharacterized protein</fullName>
    </submittedName>
</protein>
<dbReference type="Proteomes" id="UP000092154">
    <property type="component" value="Unassembled WGS sequence"/>
</dbReference>
<sequence>MLLRARQPLNTSPQTYPVNTANHEPKHFVDAKCGNQNLRYYLRQDVTAVAPVDHPVQSAFYFAKKTAGTTKTSS</sequence>
<keyword evidence="3" id="KW-1185">Reference proteome</keyword>
<evidence type="ECO:0000313" key="3">
    <source>
        <dbReference type="Proteomes" id="UP000092154"/>
    </source>
</evidence>
<evidence type="ECO:0000313" key="2">
    <source>
        <dbReference type="EMBL" id="OAX30726.1"/>
    </source>
</evidence>
<name>A0A1B7MDQ8_9AGAM</name>
<dbReference type="AlphaFoldDB" id="A0A1B7MDQ8"/>
<evidence type="ECO:0000256" key="1">
    <source>
        <dbReference type="SAM" id="MobiDB-lite"/>
    </source>
</evidence>
<feature type="region of interest" description="Disordered" evidence="1">
    <location>
        <begin position="1"/>
        <end position="23"/>
    </location>
</feature>
<organism evidence="2 3">
    <name type="scientific">Rhizopogon vinicolor AM-OR11-026</name>
    <dbReference type="NCBI Taxonomy" id="1314800"/>
    <lineage>
        <taxon>Eukaryota</taxon>
        <taxon>Fungi</taxon>
        <taxon>Dikarya</taxon>
        <taxon>Basidiomycota</taxon>
        <taxon>Agaricomycotina</taxon>
        <taxon>Agaricomycetes</taxon>
        <taxon>Agaricomycetidae</taxon>
        <taxon>Boletales</taxon>
        <taxon>Suillineae</taxon>
        <taxon>Rhizopogonaceae</taxon>
        <taxon>Rhizopogon</taxon>
    </lineage>
</organism>
<feature type="compositionally biased region" description="Polar residues" evidence="1">
    <location>
        <begin position="8"/>
        <end position="22"/>
    </location>
</feature>
<proteinExistence type="predicted"/>